<protein>
    <submittedName>
        <fullName evidence="3">Trans-sialidase, putative</fullName>
    </submittedName>
</protein>
<feature type="non-terminal residue" evidence="3">
    <location>
        <position position="290"/>
    </location>
</feature>
<evidence type="ECO:0000256" key="1">
    <source>
        <dbReference type="ARBA" id="ARBA00022737"/>
    </source>
</evidence>
<dbReference type="InterPro" id="IPR036278">
    <property type="entry name" value="Sialidase_sf"/>
</dbReference>
<reference evidence="3 4" key="1">
    <citation type="journal article" date="2012" name="BMC Genomics">
        <title>Comparative genomic analysis of human infective Trypanosoma cruzi lineages with the bat-restricted subspecies T. cruzi marinkellei.</title>
        <authorList>
            <person name="Franzen O."/>
            <person name="Talavera-Lopez C."/>
            <person name="Ochaya S."/>
            <person name="Butler C.E."/>
            <person name="Messenger L.A."/>
            <person name="Lewis M.D."/>
            <person name="Llewellyn M.S."/>
            <person name="Marinkelle C.J."/>
            <person name="Tyler K.M."/>
            <person name="Miles M.A."/>
            <person name="Andersson B."/>
        </authorList>
    </citation>
    <scope>NUCLEOTIDE SEQUENCE [LARGE SCALE GENOMIC DNA]</scope>
    <source>
        <strain evidence="3 4">B7</strain>
    </source>
</reference>
<evidence type="ECO:0000313" key="4">
    <source>
        <dbReference type="Proteomes" id="UP000007350"/>
    </source>
</evidence>
<dbReference type="PANTHER" id="PTHR10628">
    <property type="entry name" value="SIALIDASE"/>
    <property type="match status" value="1"/>
</dbReference>
<dbReference type="GO" id="GO:0006689">
    <property type="term" value="P:ganglioside catabolic process"/>
    <property type="evidence" value="ECO:0007669"/>
    <property type="project" value="TreeGrafter"/>
</dbReference>
<name>K2NH66_TRYCR</name>
<dbReference type="InterPro" id="IPR011040">
    <property type="entry name" value="Sialidase"/>
</dbReference>
<feature type="domain" description="Sialidase" evidence="2">
    <location>
        <begin position="28"/>
        <end position="287"/>
    </location>
</feature>
<comment type="caution">
    <text evidence="3">The sequence shown here is derived from an EMBL/GenBank/DDBJ whole genome shotgun (WGS) entry which is preliminary data.</text>
</comment>
<dbReference type="GO" id="GO:0009313">
    <property type="term" value="P:oligosaccharide catabolic process"/>
    <property type="evidence" value="ECO:0007669"/>
    <property type="project" value="TreeGrafter"/>
</dbReference>
<keyword evidence="1" id="KW-0677">Repeat</keyword>
<dbReference type="GO" id="GO:0005737">
    <property type="term" value="C:cytoplasm"/>
    <property type="evidence" value="ECO:0007669"/>
    <property type="project" value="TreeGrafter"/>
</dbReference>
<dbReference type="OrthoDB" id="10378666at2759"/>
<dbReference type="Pfam" id="PF13859">
    <property type="entry name" value="BNR_3"/>
    <property type="match status" value="1"/>
</dbReference>
<organism evidence="3 4">
    <name type="scientific">Trypanosoma cruzi marinkellei</name>
    <dbReference type="NCBI Taxonomy" id="85056"/>
    <lineage>
        <taxon>Eukaryota</taxon>
        <taxon>Discoba</taxon>
        <taxon>Euglenozoa</taxon>
        <taxon>Kinetoplastea</taxon>
        <taxon>Metakinetoplastina</taxon>
        <taxon>Trypanosomatida</taxon>
        <taxon>Trypanosomatidae</taxon>
        <taxon>Trypanosoma</taxon>
        <taxon>Schizotrypanum</taxon>
    </lineage>
</organism>
<dbReference type="PANTHER" id="PTHR10628:SF30">
    <property type="entry name" value="EXO-ALPHA-SIALIDASE"/>
    <property type="match status" value="1"/>
</dbReference>
<dbReference type="InterPro" id="IPR026856">
    <property type="entry name" value="Sialidase_fam"/>
</dbReference>
<dbReference type="PRINTS" id="PR01803">
    <property type="entry name" value="TCSIALIDASE"/>
</dbReference>
<evidence type="ECO:0000259" key="2">
    <source>
        <dbReference type="Pfam" id="PF13859"/>
    </source>
</evidence>
<evidence type="ECO:0000313" key="3">
    <source>
        <dbReference type="EMBL" id="EKF28312.1"/>
    </source>
</evidence>
<dbReference type="Proteomes" id="UP000007350">
    <property type="component" value="Unassembled WGS sequence"/>
</dbReference>
<gene>
    <name evidence="3" type="ORF">MOQ_007943</name>
</gene>
<keyword evidence="4" id="KW-1185">Reference proteome</keyword>
<dbReference type="GO" id="GO:0016020">
    <property type="term" value="C:membrane"/>
    <property type="evidence" value="ECO:0007669"/>
    <property type="project" value="TreeGrafter"/>
</dbReference>
<feature type="non-terminal residue" evidence="3">
    <location>
        <position position="1"/>
    </location>
</feature>
<proteinExistence type="predicted"/>
<dbReference type="AlphaFoldDB" id="K2NH66"/>
<dbReference type="SUPFAM" id="SSF50939">
    <property type="entry name" value="Sialidases"/>
    <property type="match status" value="1"/>
</dbReference>
<dbReference type="Gene3D" id="2.120.10.10">
    <property type="match status" value="1"/>
</dbReference>
<accession>K2NH66</accession>
<dbReference type="CDD" id="cd15482">
    <property type="entry name" value="Sialidase_non-viral"/>
    <property type="match status" value="1"/>
</dbReference>
<dbReference type="InterPro" id="IPR008377">
    <property type="entry name" value="Sialidase_trypan"/>
</dbReference>
<sequence>DGKETTEPQLEWKDAKSDDCVTVELLGAPGLLKVSNDVFVVAEAQCKEKDQENTFTGIASQLLKTEDSNTPVDVLGDAKSKTQILEDKGSAKVKKMDVSRPTTVTKESEVYMLVGRYSGTPGASGQDNVADDSGLLLVTGKVSGEEASNKKIDWKSNTALPRTIVGAQHNSLTGLVGGGGSGIETKDGKLVFPVEGTKKGNTETDVKSVSLIIRSSDAESWTLSNEIPADGCSDPSVVEWKDGKLMMMTACDDGPRRVYESGDKGDSWTEALGTLSRVWGNKQGGEAKGV</sequence>
<dbReference type="GO" id="GO:0004308">
    <property type="term" value="F:exo-alpha-sialidase activity"/>
    <property type="evidence" value="ECO:0007669"/>
    <property type="project" value="InterPro"/>
</dbReference>
<dbReference type="EMBL" id="AHKC01016058">
    <property type="protein sequence ID" value="EKF28312.1"/>
    <property type="molecule type" value="Genomic_DNA"/>
</dbReference>